<proteinExistence type="predicted"/>
<feature type="compositionally biased region" description="Polar residues" evidence="1">
    <location>
        <begin position="96"/>
        <end position="117"/>
    </location>
</feature>
<feature type="compositionally biased region" description="Polar residues" evidence="1">
    <location>
        <begin position="554"/>
        <end position="582"/>
    </location>
</feature>
<gene>
    <name evidence="2" type="ORF">ABVK25_009876</name>
</gene>
<evidence type="ECO:0000313" key="2">
    <source>
        <dbReference type="EMBL" id="KAL2049892.1"/>
    </source>
</evidence>
<sequence length="651" mass="72591">MDQPSDENEMLAASIYELDTSTFPSSQRTAGFLLQDFNDEQIIAWLSLLRSLHPGYQHFSCSPALSSQHIDALSMLKDYPDSLVLGWLRPSRRAGRSNSLGTSYGNDPFTTQPSTAPSHLLPQGSFDSIPQSSSSSLGPLTPYSRNTSATSQGNFSLGFSRRPSHSVIASPSSSSANSIHTHWCITCEKPKPIYTCDGWKRHMKEHEIMFPCMPEGPVRFSDTGPECFFCGITLPNQDHLNAHSIQQCLARPRNYTRKANLIKHLEAHGAINGIALAEEWRIAFKKSYFSCGFCVAIFDTINDQLNHIDVDHFRRSEDIFNWDVTKVIKGLLLQPEVDVAWRNVSAEYTDCGISWNPSTSQSLQLRLEQAEEPAQELAVAAFNESIYDWSHHDYDEPGLSMSPPTQFRNKAVELSAPPRQEISTSSTQATDITPQYQGQQMFLDKIGYAEPHLSYMFQPEAPDEYPSGTAVMEYQHNDAGIHPPLFPSYDHDQAMFQSLPLENQAGLVSTLAENAEGIIPTHGNPSETGVWQPLSQPHAASVLPLEFAGVPTEQIDSLSNDNGSIDAPETTQSSESGTLSSHHTFKTSARKKSPSLVSQLKKRFSLHKSKEMVTEPEIPMDIDLDNLMSFMEEDEQTRFEMRTDRRASQGH</sequence>
<evidence type="ECO:0008006" key="4">
    <source>
        <dbReference type="Google" id="ProtNLM"/>
    </source>
</evidence>
<feature type="compositionally biased region" description="Basic residues" evidence="1">
    <location>
        <begin position="583"/>
        <end position="593"/>
    </location>
</feature>
<organism evidence="2 3">
    <name type="scientific">Lepraria finkii</name>
    <dbReference type="NCBI Taxonomy" id="1340010"/>
    <lineage>
        <taxon>Eukaryota</taxon>
        <taxon>Fungi</taxon>
        <taxon>Dikarya</taxon>
        <taxon>Ascomycota</taxon>
        <taxon>Pezizomycotina</taxon>
        <taxon>Lecanoromycetes</taxon>
        <taxon>OSLEUM clade</taxon>
        <taxon>Lecanoromycetidae</taxon>
        <taxon>Lecanorales</taxon>
        <taxon>Lecanorineae</taxon>
        <taxon>Stereocaulaceae</taxon>
        <taxon>Lepraria</taxon>
    </lineage>
</organism>
<dbReference type="EMBL" id="JBHFEH010000056">
    <property type="protein sequence ID" value="KAL2049892.1"/>
    <property type="molecule type" value="Genomic_DNA"/>
</dbReference>
<evidence type="ECO:0000313" key="3">
    <source>
        <dbReference type="Proteomes" id="UP001590951"/>
    </source>
</evidence>
<feature type="region of interest" description="Disordered" evidence="1">
    <location>
        <begin position="554"/>
        <end position="597"/>
    </location>
</feature>
<name>A0ABR4AY83_9LECA</name>
<comment type="caution">
    <text evidence="2">The sequence shown here is derived from an EMBL/GenBank/DDBJ whole genome shotgun (WGS) entry which is preliminary data.</text>
</comment>
<keyword evidence="3" id="KW-1185">Reference proteome</keyword>
<evidence type="ECO:0000256" key="1">
    <source>
        <dbReference type="SAM" id="MobiDB-lite"/>
    </source>
</evidence>
<dbReference type="Proteomes" id="UP001590951">
    <property type="component" value="Unassembled WGS sequence"/>
</dbReference>
<protein>
    <recommendedName>
        <fullName evidence="4">C2H2-type domain-containing protein</fullName>
    </recommendedName>
</protein>
<feature type="compositionally biased region" description="Low complexity" evidence="1">
    <location>
        <begin position="125"/>
        <end position="136"/>
    </location>
</feature>
<reference evidence="2 3" key="1">
    <citation type="submission" date="2024-09" db="EMBL/GenBank/DDBJ databases">
        <title>Rethinking Asexuality: The Enigmatic Case of Functional Sexual Genes in Lepraria (Stereocaulaceae).</title>
        <authorList>
            <person name="Doellman M."/>
            <person name="Sun Y."/>
            <person name="Barcenas-Pena A."/>
            <person name="Lumbsch H.T."/>
            <person name="Grewe F."/>
        </authorList>
    </citation>
    <scope>NUCLEOTIDE SEQUENCE [LARGE SCALE GENOMIC DNA]</scope>
    <source>
        <strain evidence="2 3">Grewe 0041</strain>
    </source>
</reference>
<accession>A0ABR4AY83</accession>
<feature type="region of interest" description="Disordered" evidence="1">
    <location>
        <begin position="95"/>
        <end position="149"/>
    </location>
</feature>